<proteinExistence type="predicted"/>
<dbReference type="RefSeq" id="WP_047321216.1">
    <property type="nucleotide sequence ID" value="NZ_LDPO01000027.1"/>
</dbReference>
<dbReference type="Proteomes" id="UP000036464">
    <property type="component" value="Unassembled WGS sequence"/>
</dbReference>
<keyword evidence="2" id="KW-1185">Reference proteome</keyword>
<protein>
    <submittedName>
        <fullName evidence="1">Uncharacterized protein</fullName>
    </submittedName>
</protein>
<gene>
    <name evidence="1" type="ORF">ABW16_21425</name>
</gene>
<evidence type="ECO:0000313" key="1">
    <source>
        <dbReference type="EMBL" id="KLO25878.1"/>
    </source>
</evidence>
<accession>A0ABR5FA00</accession>
<name>A0ABR5FA00_9MYCO</name>
<dbReference type="EMBL" id="LDPO01000027">
    <property type="protein sequence ID" value="KLO25878.1"/>
    <property type="molecule type" value="Genomic_DNA"/>
</dbReference>
<comment type="caution">
    <text evidence="1">The sequence shown here is derived from an EMBL/GenBank/DDBJ whole genome shotgun (WGS) entry which is preliminary data.</text>
</comment>
<sequence>MTLKWTMGEGQVLTAVGLHGKYTVTPANNAWWLKGVGHDGLLMIALPVRGKPFLTQAAARVEAQRLDNARVVEAELSGC</sequence>
<evidence type="ECO:0000313" key="2">
    <source>
        <dbReference type="Proteomes" id="UP000036464"/>
    </source>
</evidence>
<reference evidence="1 2" key="1">
    <citation type="submission" date="2015-05" db="EMBL/GenBank/DDBJ databases">
        <title>Genome sequence of Mycobacterium heraklionense Davo strain.</title>
        <authorList>
            <person name="Greninger A.L."/>
            <person name="Cunningham G."/>
            <person name="Miller S."/>
        </authorList>
    </citation>
    <scope>NUCLEOTIDE SEQUENCE [LARGE SCALE GENOMIC DNA]</scope>
    <source>
        <strain evidence="1 2">Davo</strain>
    </source>
</reference>
<organism evidence="1 2">
    <name type="scientific">Mycolicibacter heraklionensis</name>
    <dbReference type="NCBI Taxonomy" id="512402"/>
    <lineage>
        <taxon>Bacteria</taxon>
        <taxon>Bacillati</taxon>
        <taxon>Actinomycetota</taxon>
        <taxon>Actinomycetes</taxon>
        <taxon>Mycobacteriales</taxon>
        <taxon>Mycobacteriaceae</taxon>
        <taxon>Mycolicibacter</taxon>
    </lineage>
</organism>